<gene>
    <name evidence="9" type="primary">yheH_2</name>
    <name evidence="9" type="ORF">RUA8715_03068</name>
</gene>
<dbReference type="Proteomes" id="UP000202485">
    <property type="component" value="Unassembled WGS sequence"/>
</dbReference>
<dbReference type="Gene3D" id="3.40.50.300">
    <property type="entry name" value="P-loop containing nucleotide triphosphate hydrolases"/>
    <property type="match status" value="2"/>
</dbReference>
<evidence type="ECO:0000256" key="3">
    <source>
        <dbReference type="ARBA" id="ARBA00022989"/>
    </source>
</evidence>
<feature type="domain" description="ABC transmembrane type-1" evidence="8">
    <location>
        <begin position="71"/>
        <end position="344"/>
    </location>
</feature>
<dbReference type="InterPro" id="IPR014710">
    <property type="entry name" value="RmlC-like_jellyroll"/>
</dbReference>
<keyword evidence="4 5" id="KW-0472">Membrane</keyword>
<keyword evidence="9" id="KW-0067">ATP-binding</keyword>
<dbReference type="GO" id="GO:0015421">
    <property type="term" value="F:ABC-type oligopeptide transporter activity"/>
    <property type="evidence" value="ECO:0007669"/>
    <property type="project" value="TreeGrafter"/>
</dbReference>
<dbReference type="PROSITE" id="PS50893">
    <property type="entry name" value="ABC_TRANSPORTER_2"/>
    <property type="match status" value="1"/>
</dbReference>
<accession>A0A238KZ61</accession>
<keyword evidence="9" id="KW-0547">Nucleotide-binding</keyword>
<dbReference type="PROSITE" id="PS50042">
    <property type="entry name" value="CNMP_BINDING_3"/>
    <property type="match status" value="1"/>
</dbReference>
<evidence type="ECO:0000259" key="6">
    <source>
        <dbReference type="PROSITE" id="PS50042"/>
    </source>
</evidence>
<dbReference type="SUPFAM" id="SSF52540">
    <property type="entry name" value="P-loop containing nucleoside triphosphate hydrolases"/>
    <property type="match status" value="2"/>
</dbReference>
<reference evidence="10" key="1">
    <citation type="submission" date="2017-05" db="EMBL/GenBank/DDBJ databases">
        <authorList>
            <person name="Rodrigo-Torres L."/>
            <person name="Arahal R. D."/>
            <person name="Lucena T."/>
        </authorList>
    </citation>
    <scope>NUCLEOTIDE SEQUENCE [LARGE SCALE GENOMIC DNA]</scope>
    <source>
        <strain evidence="10">CECT 8715</strain>
    </source>
</reference>
<feature type="transmembrane region" description="Helical" evidence="5">
    <location>
        <begin position="87"/>
        <end position="114"/>
    </location>
</feature>
<dbReference type="GO" id="GO:0005886">
    <property type="term" value="C:plasma membrane"/>
    <property type="evidence" value="ECO:0007669"/>
    <property type="project" value="UniProtKB-SubCell"/>
</dbReference>
<proteinExistence type="predicted"/>
<dbReference type="EC" id="3.6.3.-" evidence="9"/>
<evidence type="ECO:0000256" key="2">
    <source>
        <dbReference type="ARBA" id="ARBA00022692"/>
    </source>
</evidence>
<keyword evidence="9" id="KW-0378">Hydrolase</keyword>
<organism evidence="9 10">
    <name type="scientific">Ruegeria arenilitoris</name>
    <dbReference type="NCBI Taxonomy" id="1173585"/>
    <lineage>
        <taxon>Bacteria</taxon>
        <taxon>Pseudomonadati</taxon>
        <taxon>Pseudomonadota</taxon>
        <taxon>Alphaproteobacteria</taxon>
        <taxon>Rhodobacterales</taxon>
        <taxon>Roseobacteraceae</taxon>
        <taxon>Ruegeria</taxon>
    </lineage>
</organism>
<evidence type="ECO:0000313" key="9">
    <source>
        <dbReference type="EMBL" id="SMX47366.1"/>
    </source>
</evidence>
<keyword evidence="10" id="KW-1185">Reference proteome</keyword>
<dbReference type="AlphaFoldDB" id="A0A238KZ61"/>
<dbReference type="PROSITE" id="PS50929">
    <property type="entry name" value="ABC_TM1F"/>
    <property type="match status" value="1"/>
</dbReference>
<keyword evidence="2 5" id="KW-0812">Transmembrane</keyword>
<evidence type="ECO:0000313" key="10">
    <source>
        <dbReference type="Proteomes" id="UP000202485"/>
    </source>
</evidence>
<name>A0A238KZ61_9RHOB</name>
<dbReference type="InterPro" id="IPR003439">
    <property type="entry name" value="ABC_transporter-like_ATP-bd"/>
</dbReference>
<dbReference type="CDD" id="cd00038">
    <property type="entry name" value="CAP_ED"/>
    <property type="match status" value="1"/>
</dbReference>
<keyword evidence="3 5" id="KW-1133">Transmembrane helix</keyword>
<dbReference type="GO" id="GO:0016887">
    <property type="term" value="F:ATP hydrolysis activity"/>
    <property type="evidence" value="ECO:0007669"/>
    <property type="project" value="InterPro"/>
</dbReference>
<feature type="transmembrane region" description="Helical" evidence="5">
    <location>
        <begin position="190"/>
        <end position="216"/>
    </location>
</feature>
<protein>
    <submittedName>
        <fullName evidence="9">Putative multidrug resistance ABC transporter ATP-binding/permease protein YheH</fullName>
        <ecNumber evidence="9">3.6.3.-</ecNumber>
    </submittedName>
</protein>
<dbReference type="PANTHER" id="PTHR43394:SF1">
    <property type="entry name" value="ATP-BINDING CASSETTE SUB-FAMILY B MEMBER 10, MITOCHONDRIAL"/>
    <property type="match status" value="1"/>
</dbReference>
<feature type="domain" description="ABC transporter" evidence="7">
    <location>
        <begin position="381"/>
        <end position="901"/>
    </location>
</feature>
<dbReference type="Gene3D" id="1.20.1560.10">
    <property type="entry name" value="ABC transporter type 1, transmembrane domain"/>
    <property type="match status" value="1"/>
</dbReference>
<evidence type="ECO:0000256" key="5">
    <source>
        <dbReference type="SAM" id="Phobius"/>
    </source>
</evidence>
<dbReference type="Gene3D" id="2.60.120.10">
    <property type="entry name" value="Jelly Rolls"/>
    <property type="match status" value="1"/>
</dbReference>
<sequence length="1034" mass="114180">MPIQARLQYRRAALTAAGSLQNSFGSPVGAGAIERSIFGFIWKYSKRDQLVLLAVTATLFPLLYLTLELPKRIINDAIGASSEIVDVWGYSLSQTTFLVILCFAFLAAVLAHGLMKMRINTMKGVLSERMLRRFRYQLINRALLFPQPYFERVSQGELVSMITAESEPMGGLMGDAISQPVLQAGQMLTILSFLFLQSVWFGLAAVALIPLQAWLIPRLQRQINLLNKRRIQEVRVLAAQIGENAAGAATLRQNGGWRHRRALISDQLSRLFSIRFEIYQKKFFMKFINNFISQLTPFLFYLVGGLLVLQGSVSLGALVAALAAYKDLSSPWKELLTYYNQTQDMSLRWEVVIERFAPSGMLNETLFEGEPDSRPHLNSPIELEQVSVRDLDGNQVLDDLNLTFPAGKTIGIAAPSEEDRRALADLLTREILPSSGRVEIGGVNLSSLHQAVVAARIGHATSRPVMFQGTVGGNVMMPMQLRPLTAPPEDADHLETLRAGNSPDPFRATWLDPSLAGFETAEQLRDWWLKLIDGLGSGPILFQRGAELGFDPEKHPDLAAKLIELRPLVQDAVKKAGLESQALIFDRMTYNAALPVAENLLFAVPRVQVTQELLARQTVFLGQLRELGLDETLVGLTRDVIEMLRQIFGLDGTDHPLFRKLGLEAATYEAAVDLVEKTRETGASGLDDDQLASLLAVPFVISAEQIGPAFSEELKNRILELRHSHSDKLMERLNDVFEPLDPATFAPGLTVMENALFGKVSQIGGARSDEVRKVIADVLTENGARPLVVELIYDIPVALGGQNLPAALAEPLAFTRATIKKPDILILENALASYGMDTQVAVFRNLRELLPDATIIYLNEQFKNPGAFDMFVEIRQGRVVSDQVPSDVEGDSAASADLTRKLRALEQTPLFSGLDRRQLRLLAFGARWYEAKAGEVVFLKDDQPTDGAYMIIDGEAGLYLPQPPEEDRLVTRVGSGTLVGELGLIRKEPRALSMVAETDLTCLRIGEEEFLAVVENDAATAFKLLQVIAGYVSR</sequence>
<dbReference type="SMART" id="SM00100">
    <property type="entry name" value="cNMP"/>
    <property type="match status" value="1"/>
</dbReference>
<dbReference type="InterPro" id="IPR011527">
    <property type="entry name" value="ABC1_TM_dom"/>
</dbReference>
<comment type="subcellular location">
    <subcellularLocation>
        <location evidence="1">Cell membrane</location>
        <topology evidence="1">Multi-pass membrane protein</topology>
    </subcellularLocation>
</comment>
<evidence type="ECO:0000259" key="7">
    <source>
        <dbReference type="PROSITE" id="PS50893"/>
    </source>
</evidence>
<dbReference type="GO" id="GO:0005524">
    <property type="term" value="F:ATP binding"/>
    <property type="evidence" value="ECO:0007669"/>
    <property type="project" value="UniProtKB-KW"/>
</dbReference>
<dbReference type="CDD" id="cd07346">
    <property type="entry name" value="ABC_6TM_exporters"/>
    <property type="match status" value="1"/>
</dbReference>
<dbReference type="InterPro" id="IPR036640">
    <property type="entry name" value="ABC1_TM_sf"/>
</dbReference>
<dbReference type="SUPFAM" id="SSF90123">
    <property type="entry name" value="ABC transporter transmembrane region"/>
    <property type="match status" value="1"/>
</dbReference>
<dbReference type="InterPro" id="IPR000595">
    <property type="entry name" value="cNMP-bd_dom"/>
</dbReference>
<dbReference type="Pfam" id="PF00664">
    <property type="entry name" value="ABC_membrane"/>
    <property type="match status" value="1"/>
</dbReference>
<dbReference type="EMBL" id="FXYG01000004">
    <property type="protein sequence ID" value="SMX47366.1"/>
    <property type="molecule type" value="Genomic_DNA"/>
</dbReference>
<evidence type="ECO:0000256" key="4">
    <source>
        <dbReference type="ARBA" id="ARBA00023136"/>
    </source>
</evidence>
<feature type="transmembrane region" description="Helical" evidence="5">
    <location>
        <begin position="50"/>
        <end position="67"/>
    </location>
</feature>
<evidence type="ECO:0000256" key="1">
    <source>
        <dbReference type="ARBA" id="ARBA00004651"/>
    </source>
</evidence>
<evidence type="ECO:0000259" key="8">
    <source>
        <dbReference type="PROSITE" id="PS50929"/>
    </source>
</evidence>
<dbReference type="InterPro" id="IPR027417">
    <property type="entry name" value="P-loop_NTPase"/>
</dbReference>
<dbReference type="Pfam" id="PF00027">
    <property type="entry name" value="cNMP_binding"/>
    <property type="match status" value="1"/>
</dbReference>
<dbReference type="InterPro" id="IPR018490">
    <property type="entry name" value="cNMP-bd_dom_sf"/>
</dbReference>
<feature type="domain" description="Cyclic nucleotide-binding" evidence="6">
    <location>
        <begin position="910"/>
        <end position="1014"/>
    </location>
</feature>
<dbReference type="SUPFAM" id="SSF51206">
    <property type="entry name" value="cAMP-binding domain-like"/>
    <property type="match status" value="1"/>
</dbReference>
<dbReference type="PANTHER" id="PTHR43394">
    <property type="entry name" value="ATP-DEPENDENT PERMEASE MDL1, MITOCHONDRIAL"/>
    <property type="match status" value="1"/>
</dbReference>
<dbReference type="InterPro" id="IPR039421">
    <property type="entry name" value="Type_1_exporter"/>
</dbReference>